<sequence length="427" mass="45891">MTNHSTHSPSPLQDEVWRRRWQLVLAGGIIMGCALGIRHVQGLLMQPVILERGWSREEFAWAVALQNLVWGLAQPFTGMVADRFGAVRVMLASAALYAVGLVLMAQSQSTWLLTWGDGVLVGIALSGTGFAVVYGALSRLFSPAQRPWALGVAGALGGLGQFLMVPLTQSLLLQWHWQPVVLALAAVMAVAAPLALLLRQRTPPAADGRAAPAEPAEPAQNMRSALRQAFGHQGFWLLNAGFLACGFQLAFIAAHLPAYLLDQGLGAREAGICLALVALANVLGTYACSWTGGWMRRKYALALLYLVRSAIMLWFVLTPVSAASAYVFSVAMGLLWLGTVPLTNGLIAQVFGVRYLSTLFGFVFFGHQVGGFLGAWLGGMVYDATHSYLWLWWAAIALGVLAALLHWPINDAALGEVPANRLAPIAR</sequence>
<keyword evidence="1 4" id="KW-0812">Transmembrane</keyword>
<name>A0ABR6RDP6_9BURK</name>
<evidence type="ECO:0000313" key="7">
    <source>
        <dbReference type="Proteomes" id="UP000562492"/>
    </source>
</evidence>
<evidence type="ECO:0000256" key="3">
    <source>
        <dbReference type="ARBA" id="ARBA00023136"/>
    </source>
</evidence>
<feature type="transmembrane region" description="Helical" evidence="4">
    <location>
        <begin position="323"/>
        <end position="343"/>
    </location>
</feature>
<dbReference type="InterPro" id="IPR036259">
    <property type="entry name" value="MFS_trans_sf"/>
</dbReference>
<dbReference type="InterPro" id="IPR020846">
    <property type="entry name" value="MFS_dom"/>
</dbReference>
<dbReference type="InterPro" id="IPR050327">
    <property type="entry name" value="Proton-linked_MCT"/>
</dbReference>
<evidence type="ECO:0000256" key="2">
    <source>
        <dbReference type="ARBA" id="ARBA00022989"/>
    </source>
</evidence>
<dbReference type="Proteomes" id="UP000562492">
    <property type="component" value="Unassembled WGS sequence"/>
</dbReference>
<feature type="transmembrane region" description="Helical" evidence="4">
    <location>
        <begin position="236"/>
        <end position="260"/>
    </location>
</feature>
<feature type="transmembrane region" description="Helical" evidence="4">
    <location>
        <begin position="299"/>
        <end position="317"/>
    </location>
</feature>
<dbReference type="Gene3D" id="1.20.1250.20">
    <property type="entry name" value="MFS general substrate transporter like domains"/>
    <property type="match status" value="1"/>
</dbReference>
<feature type="transmembrane region" description="Helical" evidence="4">
    <location>
        <begin position="389"/>
        <end position="407"/>
    </location>
</feature>
<protein>
    <submittedName>
        <fullName evidence="6">MFS family permease</fullName>
    </submittedName>
</protein>
<dbReference type="PANTHER" id="PTHR11360">
    <property type="entry name" value="MONOCARBOXYLATE TRANSPORTER"/>
    <property type="match status" value="1"/>
</dbReference>
<keyword evidence="2 4" id="KW-1133">Transmembrane helix</keyword>
<feature type="transmembrane region" description="Helical" evidence="4">
    <location>
        <begin position="21"/>
        <end position="39"/>
    </location>
</feature>
<dbReference type="PANTHER" id="PTHR11360:SF284">
    <property type="entry name" value="EG:103B4.3 PROTEIN-RELATED"/>
    <property type="match status" value="1"/>
</dbReference>
<dbReference type="CDD" id="cd17355">
    <property type="entry name" value="MFS_YcxA_like"/>
    <property type="match status" value="1"/>
</dbReference>
<dbReference type="InterPro" id="IPR011701">
    <property type="entry name" value="MFS"/>
</dbReference>
<dbReference type="PROSITE" id="PS50850">
    <property type="entry name" value="MFS"/>
    <property type="match status" value="1"/>
</dbReference>
<keyword evidence="3 4" id="KW-0472">Membrane</keyword>
<keyword evidence="7" id="KW-1185">Reference proteome</keyword>
<proteinExistence type="predicted"/>
<dbReference type="EMBL" id="JACHKZ010000006">
    <property type="protein sequence ID" value="MBB6577277.1"/>
    <property type="molecule type" value="Genomic_DNA"/>
</dbReference>
<evidence type="ECO:0000259" key="5">
    <source>
        <dbReference type="PROSITE" id="PS50850"/>
    </source>
</evidence>
<accession>A0ABR6RDP6</accession>
<organism evidence="6 7">
    <name type="scientific">Comamonas odontotermitis</name>
    <dbReference type="NCBI Taxonomy" id="379895"/>
    <lineage>
        <taxon>Bacteria</taxon>
        <taxon>Pseudomonadati</taxon>
        <taxon>Pseudomonadota</taxon>
        <taxon>Betaproteobacteria</taxon>
        <taxon>Burkholderiales</taxon>
        <taxon>Comamonadaceae</taxon>
        <taxon>Comamonas</taxon>
    </lineage>
</organism>
<feature type="transmembrane region" description="Helical" evidence="4">
    <location>
        <begin position="149"/>
        <end position="168"/>
    </location>
</feature>
<reference evidence="6 7" key="1">
    <citation type="submission" date="2020-08" db="EMBL/GenBank/DDBJ databases">
        <title>Functional genomics of gut bacteria from endangered species of beetles.</title>
        <authorList>
            <person name="Carlos-Shanley C."/>
        </authorList>
    </citation>
    <scope>NUCLEOTIDE SEQUENCE [LARGE SCALE GENOMIC DNA]</scope>
    <source>
        <strain evidence="6 7">S00124</strain>
    </source>
</reference>
<gene>
    <name evidence="6" type="ORF">HNP33_001332</name>
</gene>
<feature type="transmembrane region" description="Helical" evidence="4">
    <location>
        <begin position="119"/>
        <end position="137"/>
    </location>
</feature>
<comment type="caution">
    <text evidence="6">The sequence shown here is derived from an EMBL/GenBank/DDBJ whole genome shotgun (WGS) entry which is preliminary data.</text>
</comment>
<evidence type="ECO:0000256" key="4">
    <source>
        <dbReference type="SAM" id="Phobius"/>
    </source>
</evidence>
<evidence type="ECO:0000313" key="6">
    <source>
        <dbReference type="EMBL" id="MBB6577277.1"/>
    </source>
</evidence>
<feature type="transmembrane region" description="Helical" evidence="4">
    <location>
        <begin position="266"/>
        <end position="287"/>
    </location>
</feature>
<feature type="transmembrane region" description="Helical" evidence="4">
    <location>
        <begin position="180"/>
        <end position="198"/>
    </location>
</feature>
<feature type="transmembrane region" description="Helical" evidence="4">
    <location>
        <begin position="89"/>
        <end position="107"/>
    </location>
</feature>
<evidence type="ECO:0000256" key="1">
    <source>
        <dbReference type="ARBA" id="ARBA00022692"/>
    </source>
</evidence>
<feature type="transmembrane region" description="Helical" evidence="4">
    <location>
        <begin position="355"/>
        <end position="377"/>
    </location>
</feature>
<dbReference type="SUPFAM" id="SSF103473">
    <property type="entry name" value="MFS general substrate transporter"/>
    <property type="match status" value="1"/>
</dbReference>
<dbReference type="Pfam" id="PF07690">
    <property type="entry name" value="MFS_1"/>
    <property type="match status" value="1"/>
</dbReference>
<dbReference type="RefSeq" id="WP_184706726.1">
    <property type="nucleotide sequence ID" value="NZ_JACHKZ010000006.1"/>
</dbReference>
<feature type="domain" description="Major facilitator superfamily (MFS) profile" evidence="5">
    <location>
        <begin position="20"/>
        <end position="411"/>
    </location>
</feature>